<organism evidence="2">
    <name type="scientific">uncultured Acidimicrobiales bacterium</name>
    <dbReference type="NCBI Taxonomy" id="310071"/>
    <lineage>
        <taxon>Bacteria</taxon>
        <taxon>Bacillati</taxon>
        <taxon>Actinomycetota</taxon>
        <taxon>Acidimicrobiia</taxon>
        <taxon>Acidimicrobiales</taxon>
        <taxon>environmental samples</taxon>
    </lineage>
</organism>
<feature type="domain" description="Metallo-beta-lactamase" evidence="1">
    <location>
        <begin position="20"/>
        <end position="237"/>
    </location>
</feature>
<dbReference type="InterPro" id="IPR001279">
    <property type="entry name" value="Metallo-B-lactamas"/>
</dbReference>
<reference evidence="2" key="1">
    <citation type="submission" date="2020-02" db="EMBL/GenBank/DDBJ databases">
        <authorList>
            <person name="Meier V. D."/>
        </authorList>
    </citation>
    <scope>NUCLEOTIDE SEQUENCE</scope>
    <source>
        <strain evidence="2">AVDCRST_MAG20</strain>
    </source>
</reference>
<dbReference type="PANTHER" id="PTHR42951">
    <property type="entry name" value="METALLO-BETA-LACTAMASE DOMAIN-CONTAINING"/>
    <property type="match status" value="1"/>
</dbReference>
<name>A0A6J4HHH3_9ACTN</name>
<dbReference type="SMART" id="SM00849">
    <property type="entry name" value="Lactamase_B"/>
    <property type="match status" value="1"/>
</dbReference>
<dbReference type="PANTHER" id="PTHR42951:SF17">
    <property type="entry name" value="METALLO-BETA-LACTAMASE DOMAIN-CONTAINING PROTEIN"/>
    <property type="match status" value="1"/>
</dbReference>
<dbReference type="SUPFAM" id="SSF56281">
    <property type="entry name" value="Metallo-hydrolase/oxidoreductase"/>
    <property type="match status" value="1"/>
</dbReference>
<protein>
    <recommendedName>
        <fullName evidence="1">Metallo-beta-lactamase domain-containing protein</fullName>
    </recommendedName>
</protein>
<dbReference type="InterPro" id="IPR050855">
    <property type="entry name" value="NDM-1-like"/>
</dbReference>
<dbReference type="InterPro" id="IPR036866">
    <property type="entry name" value="RibonucZ/Hydroxyglut_hydro"/>
</dbReference>
<gene>
    <name evidence="2" type="ORF">AVDCRST_MAG20-656</name>
</gene>
<dbReference type="AlphaFoldDB" id="A0A6J4HHH3"/>
<evidence type="ECO:0000259" key="1">
    <source>
        <dbReference type="SMART" id="SM00849"/>
    </source>
</evidence>
<sequence>MALVVETDAAIGVTRLSRWIFNCYLIHDGGDGAPAVVDAGLPGLVDDLEPVMAGLGLDIAAIGGVFATHGHSDHVSGAPALSARSRCAVHLPAGDRAYLAGEVPRTPGPASVARIWPTVLDQPFDASGATQAARGAKVAGYGSRAGMRWPAPPPVDFLAGGDRLPGASAWQVLAAAGHTDDSIAFWHEGTRTLLSGDAVLTVGGRAWMTPETVDGVAGRHTAERLRALDVDHLLPGHGRPVSGRGVTAQALGPEEWPAGAVGLAGRLGRRLIRPVHR</sequence>
<accession>A0A6J4HHH3</accession>
<evidence type="ECO:0000313" key="2">
    <source>
        <dbReference type="EMBL" id="CAA9222460.1"/>
    </source>
</evidence>
<dbReference type="Pfam" id="PF00753">
    <property type="entry name" value="Lactamase_B"/>
    <property type="match status" value="1"/>
</dbReference>
<dbReference type="Gene3D" id="3.60.15.10">
    <property type="entry name" value="Ribonuclease Z/Hydroxyacylglutathione hydrolase-like"/>
    <property type="match status" value="1"/>
</dbReference>
<proteinExistence type="predicted"/>
<dbReference type="EMBL" id="CADCSY010000033">
    <property type="protein sequence ID" value="CAA9222460.1"/>
    <property type="molecule type" value="Genomic_DNA"/>
</dbReference>